<keyword evidence="4" id="KW-0735">Signal-anchor</keyword>
<keyword evidence="10" id="KW-0808">Transferase</keyword>
<dbReference type="GO" id="GO:0016757">
    <property type="term" value="F:glycosyltransferase activity"/>
    <property type="evidence" value="ECO:0007669"/>
    <property type="project" value="UniProtKB-KW"/>
</dbReference>
<name>A0ABV3QX97_9HYPH</name>
<feature type="domain" description="Glycosyl transferase family 1" evidence="8">
    <location>
        <begin position="230"/>
        <end position="384"/>
    </location>
</feature>
<dbReference type="Gene3D" id="3.20.20.80">
    <property type="entry name" value="Glycosidases"/>
    <property type="match status" value="1"/>
</dbReference>
<evidence type="ECO:0000256" key="2">
    <source>
        <dbReference type="ARBA" id="ARBA00022692"/>
    </source>
</evidence>
<dbReference type="InterPro" id="IPR028098">
    <property type="entry name" value="Glyco_trans_4-like_N"/>
</dbReference>
<evidence type="ECO:0000256" key="3">
    <source>
        <dbReference type="ARBA" id="ARBA00022801"/>
    </source>
</evidence>
<sequence>MNRRAPNTAQFVATSLRQEAEIDHDARSLDLALVIPSLEKYGGAERVVIECLARWQKRHRITLYSAAINDRLLEEHGITDRVSRRLLTPFFEGEHALLLNAVLLPKLWRDEIGTHEIYHTHLWPTHLIDRHPMVWYPHEPLRMLHDLRYEQKYLGGESEGSHIYPKYDYDRFAARLFEPYLGAIAAADGTVVPQRVVANSRYCADYLEKVYGRKVDDIVYPGAEPTTPLELPRDPNLFVTVSQLWDHKRIRLLIEALALTNETQLIVIGSGPERDWLVELTERLGVSDRVFFLSGLKNTELELIFARASAFLFAPIREPFGIVVLEAFAAGLPLIAVNEGGYSELCTPENAFLVPPFPSAFAKKMSLFQSDPELRDRMGEAGRRTAVLYTWDRTARELEAVLLETAPPPPPMEPPGKPRHTLVGAQYYLWYAEGYGAAHWNDNAAFGHVADQPLLGYYGSMKGETIERHLGQFEAMGLDYAILNLHVDHSEINDIEAGSIDRLFRLAAERGSKLRFAVQIAPYSDDAEALATVVDRLRTQYMAHPNYLRLEGKPALFWFWTGAHDRRERLLAALAKATDGLVNIAAGLRLPGGAGEDALTHRLFSGFAPFSPLELADSANLENIWNLACRRADEAGMEYRVVSVSPGYDDTGLADVRRLGNPRRAIQRDGGETFARGLNWIEALSPRPDLVVVSTFNEFHENTHIEPSLGHGQTYVELTRQFVERLRSASDARP</sequence>
<dbReference type="Pfam" id="PF13439">
    <property type="entry name" value="Glyco_transf_4"/>
    <property type="match status" value="1"/>
</dbReference>
<organism evidence="10 11">
    <name type="scientific">Mesorhizobium marinum</name>
    <dbReference type="NCBI Taxonomy" id="3228790"/>
    <lineage>
        <taxon>Bacteria</taxon>
        <taxon>Pseudomonadati</taxon>
        <taxon>Pseudomonadota</taxon>
        <taxon>Alphaproteobacteria</taxon>
        <taxon>Hyphomicrobiales</taxon>
        <taxon>Phyllobacteriaceae</taxon>
        <taxon>Mesorhizobium</taxon>
    </lineage>
</organism>
<evidence type="ECO:0000259" key="9">
    <source>
        <dbReference type="Pfam" id="PF13439"/>
    </source>
</evidence>
<accession>A0ABV3QX97</accession>
<keyword evidence="11" id="KW-1185">Reference proteome</keyword>
<dbReference type="InterPro" id="IPR001296">
    <property type="entry name" value="Glyco_trans_1"/>
</dbReference>
<keyword evidence="7" id="KW-0472">Membrane</keyword>
<dbReference type="PANTHER" id="PTHR12526">
    <property type="entry name" value="GLYCOSYLTRANSFERASE"/>
    <property type="match status" value="1"/>
</dbReference>
<evidence type="ECO:0000256" key="6">
    <source>
        <dbReference type="ARBA" id="ARBA00023034"/>
    </source>
</evidence>
<dbReference type="Proteomes" id="UP001556196">
    <property type="component" value="Unassembled WGS sequence"/>
</dbReference>
<comment type="subcellular location">
    <subcellularLocation>
        <location evidence="1">Golgi apparatus membrane</location>
        <topology evidence="1">Single-pass type II membrane protein</topology>
    </subcellularLocation>
</comment>
<evidence type="ECO:0000259" key="8">
    <source>
        <dbReference type="Pfam" id="PF00534"/>
    </source>
</evidence>
<evidence type="ECO:0000256" key="4">
    <source>
        <dbReference type="ARBA" id="ARBA00022968"/>
    </source>
</evidence>
<dbReference type="Pfam" id="PF00534">
    <property type="entry name" value="Glycos_transf_1"/>
    <property type="match status" value="1"/>
</dbReference>
<dbReference type="EMBL" id="JBFOCI010000002">
    <property type="protein sequence ID" value="MEW9805686.1"/>
    <property type="molecule type" value="Genomic_DNA"/>
</dbReference>
<evidence type="ECO:0000256" key="1">
    <source>
        <dbReference type="ARBA" id="ARBA00004323"/>
    </source>
</evidence>
<protein>
    <submittedName>
        <fullName evidence="10">Glycosyltransferase</fullName>
        <ecNumber evidence="10">2.4.-.-</ecNumber>
    </submittedName>
</protein>
<dbReference type="CDD" id="cd03801">
    <property type="entry name" value="GT4_PimA-like"/>
    <property type="match status" value="1"/>
</dbReference>
<keyword evidence="3" id="KW-0378">Hydrolase</keyword>
<dbReference type="EC" id="2.4.-.-" evidence="10"/>
<evidence type="ECO:0000313" key="10">
    <source>
        <dbReference type="EMBL" id="MEW9805686.1"/>
    </source>
</evidence>
<keyword evidence="5" id="KW-1133">Transmembrane helix</keyword>
<gene>
    <name evidence="10" type="ORF">ABUE31_06810</name>
</gene>
<evidence type="ECO:0000256" key="5">
    <source>
        <dbReference type="ARBA" id="ARBA00022989"/>
    </source>
</evidence>
<dbReference type="RefSeq" id="WP_367722775.1">
    <property type="nucleotide sequence ID" value="NZ_JBFOCI010000002.1"/>
</dbReference>
<proteinExistence type="predicted"/>
<keyword evidence="2" id="KW-0812">Transmembrane</keyword>
<keyword evidence="10" id="KW-0328">Glycosyltransferase</keyword>
<feature type="domain" description="Glycosyltransferase subfamily 4-like N-terminal" evidence="9">
    <location>
        <begin position="41"/>
        <end position="216"/>
    </location>
</feature>
<comment type="caution">
    <text evidence="10">The sequence shown here is derived from an EMBL/GenBank/DDBJ whole genome shotgun (WGS) entry which is preliminary data.</text>
</comment>
<dbReference type="SUPFAM" id="SSF53756">
    <property type="entry name" value="UDP-Glycosyltransferase/glycogen phosphorylase"/>
    <property type="match status" value="1"/>
</dbReference>
<reference evidence="10 11" key="1">
    <citation type="submission" date="2024-06" db="EMBL/GenBank/DDBJ databases">
        <authorList>
            <person name="Tuo L."/>
        </authorList>
    </citation>
    <scope>NUCLEOTIDE SEQUENCE [LARGE SCALE GENOMIC DNA]</scope>
    <source>
        <strain evidence="10 11">ZMM04-5</strain>
    </source>
</reference>
<dbReference type="InterPro" id="IPR026071">
    <property type="entry name" value="Glyco_Hydrolase_99"/>
</dbReference>
<dbReference type="Gene3D" id="3.40.50.2000">
    <property type="entry name" value="Glycogen Phosphorylase B"/>
    <property type="match status" value="2"/>
</dbReference>
<dbReference type="Pfam" id="PF16317">
    <property type="entry name" value="Glyco_hydro_99"/>
    <property type="match status" value="1"/>
</dbReference>
<evidence type="ECO:0000256" key="7">
    <source>
        <dbReference type="ARBA" id="ARBA00023136"/>
    </source>
</evidence>
<keyword evidence="6" id="KW-0333">Golgi apparatus</keyword>
<evidence type="ECO:0000313" key="11">
    <source>
        <dbReference type="Proteomes" id="UP001556196"/>
    </source>
</evidence>
<dbReference type="PANTHER" id="PTHR12526:SF635">
    <property type="entry name" value="GLYCOSYL TRANSFERASE GROUP 1"/>
    <property type="match status" value="1"/>
</dbReference>